<organism evidence="2 3">
    <name type="scientific">Nocardia arthritidis</name>
    <dbReference type="NCBI Taxonomy" id="228602"/>
    <lineage>
        <taxon>Bacteria</taxon>
        <taxon>Bacillati</taxon>
        <taxon>Actinomycetota</taxon>
        <taxon>Actinomycetes</taxon>
        <taxon>Mycobacteriales</taxon>
        <taxon>Nocardiaceae</taxon>
        <taxon>Nocardia</taxon>
    </lineage>
</organism>
<accession>A0A6G9YK56</accession>
<dbReference type="InterPro" id="IPR036388">
    <property type="entry name" value="WH-like_DNA-bd_sf"/>
</dbReference>
<evidence type="ECO:0000313" key="2">
    <source>
        <dbReference type="EMBL" id="QIS13571.1"/>
    </source>
</evidence>
<dbReference type="EMBL" id="CP046172">
    <property type="protein sequence ID" value="QIS13571.1"/>
    <property type="molecule type" value="Genomic_DNA"/>
</dbReference>
<dbReference type="Proteomes" id="UP000503540">
    <property type="component" value="Chromosome"/>
</dbReference>
<dbReference type="Pfam" id="PF12802">
    <property type="entry name" value="MarR_2"/>
    <property type="match status" value="1"/>
</dbReference>
<proteinExistence type="predicted"/>
<dbReference type="Gene3D" id="1.10.10.10">
    <property type="entry name" value="Winged helix-like DNA-binding domain superfamily/Winged helix DNA-binding domain"/>
    <property type="match status" value="1"/>
</dbReference>
<feature type="domain" description="HTH marR-type" evidence="1">
    <location>
        <begin position="83"/>
        <end position="182"/>
    </location>
</feature>
<dbReference type="InterPro" id="IPR036390">
    <property type="entry name" value="WH_DNA-bd_sf"/>
</dbReference>
<evidence type="ECO:0000313" key="3">
    <source>
        <dbReference type="Proteomes" id="UP000503540"/>
    </source>
</evidence>
<dbReference type="KEGG" id="nah:F5544_28600"/>
<reference evidence="2 3" key="1">
    <citation type="journal article" date="2019" name="ACS Chem. Biol.">
        <title>Identification and Mobilization of a Cryptic Antibiotic Biosynthesis Gene Locus from a Human-Pathogenic Nocardia Isolate.</title>
        <authorList>
            <person name="Herisse M."/>
            <person name="Ishida K."/>
            <person name="Porter J.L."/>
            <person name="Howden B."/>
            <person name="Hertweck C."/>
            <person name="Stinear T.P."/>
            <person name="Pidot S.J."/>
        </authorList>
    </citation>
    <scope>NUCLEOTIDE SEQUENCE [LARGE SCALE GENOMIC DNA]</scope>
    <source>
        <strain evidence="2 3">AUSMDU00012717</strain>
    </source>
</reference>
<keyword evidence="3" id="KW-1185">Reference proteome</keyword>
<sequence>MSGRGRADRAVSADTRPGCRFRDRGCGASRVDGVSVDGPELTWRGGFLGETLSVTTDNTVPPVTSPSIIVLTLARRVEAELGAALAPLDLTVARLGLLGHISGVPGASFSDLARMSGITVQSVHTAVKALARAGFVRDRTARAGAASAIELTPAGRRLLRAAQDAVSTVDERLFGADADPIQRKLGAAILAAFAGA</sequence>
<gene>
    <name evidence="2" type="ORF">F5544_28600</name>
</gene>
<evidence type="ECO:0000259" key="1">
    <source>
        <dbReference type="SMART" id="SM00347"/>
    </source>
</evidence>
<dbReference type="SMART" id="SM00347">
    <property type="entry name" value="HTH_MARR"/>
    <property type="match status" value="1"/>
</dbReference>
<protein>
    <submittedName>
        <fullName evidence="2">MarR family transcriptional regulator</fullName>
    </submittedName>
</protein>
<dbReference type="AlphaFoldDB" id="A0A6G9YK56"/>
<dbReference type="InterPro" id="IPR000835">
    <property type="entry name" value="HTH_MarR-typ"/>
</dbReference>
<name>A0A6G9YK56_9NOCA</name>
<dbReference type="SUPFAM" id="SSF46785">
    <property type="entry name" value="Winged helix' DNA-binding domain"/>
    <property type="match status" value="1"/>
</dbReference>
<dbReference type="GO" id="GO:0003700">
    <property type="term" value="F:DNA-binding transcription factor activity"/>
    <property type="evidence" value="ECO:0007669"/>
    <property type="project" value="InterPro"/>
</dbReference>